<comment type="caution">
    <text evidence="3">The sequence shown here is derived from an EMBL/GenBank/DDBJ whole genome shotgun (WGS) entry which is preliminary data.</text>
</comment>
<proteinExistence type="predicted"/>
<dbReference type="RefSeq" id="WP_167181440.1">
    <property type="nucleotide sequence ID" value="NZ_JAAONZ010000002.1"/>
</dbReference>
<dbReference type="SUPFAM" id="SSF103088">
    <property type="entry name" value="OmpA-like"/>
    <property type="match status" value="1"/>
</dbReference>
<dbReference type="Pfam" id="PF00691">
    <property type="entry name" value="OmpA"/>
    <property type="match status" value="1"/>
</dbReference>
<dbReference type="InterPro" id="IPR006665">
    <property type="entry name" value="OmpA-like"/>
</dbReference>
<accession>A0A9E5JPU5</accession>
<dbReference type="Gene3D" id="3.30.1330.60">
    <property type="entry name" value="OmpA-like domain"/>
    <property type="match status" value="1"/>
</dbReference>
<dbReference type="InterPro" id="IPR036737">
    <property type="entry name" value="OmpA-like_sf"/>
</dbReference>
<feature type="chain" id="PRO_5038986903" evidence="1">
    <location>
        <begin position="23"/>
        <end position="294"/>
    </location>
</feature>
<sequence length="294" mass="32993">MKSLICVCVAFISIAYGISASALSLARYEQARVVAESRDQVTDYRLALGALKKVDSDWRAEREQRLSGVLDRLTLELDEGQSEQEAFEFYRRQMLQMGGQELFLCESRRCGSSGAWANSRFGVRQLYGLDQYQYYSAIGVNLKDGKQAYVALYAVQRGNKRRYLQVDILTTTQPVRLFSSSEVIEERLRVGREFILPELLNEQLEQEQLKAVVSALKSQRNWHIAIVGFDVGTGTLQQQQDRSLAAAKAVYQKLIAEGLDGNYLSTYGMGGLAPNSVPDGRERSVNLVKIVPSQ</sequence>
<evidence type="ECO:0000313" key="4">
    <source>
        <dbReference type="Proteomes" id="UP000787472"/>
    </source>
</evidence>
<keyword evidence="4" id="KW-1185">Reference proteome</keyword>
<name>A0A9E5JPU5_9GAMM</name>
<evidence type="ECO:0000256" key="1">
    <source>
        <dbReference type="SAM" id="SignalP"/>
    </source>
</evidence>
<keyword evidence="1" id="KW-0732">Signal</keyword>
<dbReference type="Pfam" id="PF16234">
    <property type="entry name" value="DUF4892"/>
    <property type="match status" value="1"/>
</dbReference>
<dbReference type="EMBL" id="JAAONZ010000002">
    <property type="protein sequence ID" value="NHO64407.1"/>
    <property type="molecule type" value="Genomic_DNA"/>
</dbReference>
<feature type="domain" description="OmpA-like" evidence="2">
    <location>
        <begin position="205"/>
        <end position="271"/>
    </location>
</feature>
<dbReference type="AlphaFoldDB" id="A0A9E5JPU5"/>
<reference evidence="3" key="1">
    <citation type="submission" date="2020-03" db="EMBL/GenBank/DDBJ databases">
        <authorList>
            <person name="Guo F."/>
        </authorList>
    </citation>
    <scope>NUCLEOTIDE SEQUENCE</scope>
    <source>
        <strain evidence="3">JCM 30134</strain>
    </source>
</reference>
<dbReference type="Proteomes" id="UP000787472">
    <property type="component" value="Unassembled WGS sequence"/>
</dbReference>
<feature type="signal peptide" evidence="1">
    <location>
        <begin position="1"/>
        <end position="22"/>
    </location>
</feature>
<gene>
    <name evidence="3" type="ORF">G8770_02445</name>
</gene>
<evidence type="ECO:0000313" key="3">
    <source>
        <dbReference type="EMBL" id="NHO64407.1"/>
    </source>
</evidence>
<organism evidence="3 4">
    <name type="scientific">Pseudomaricurvus hydrocarbonicus</name>
    <dbReference type="NCBI Taxonomy" id="1470433"/>
    <lineage>
        <taxon>Bacteria</taxon>
        <taxon>Pseudomonadati</taxon>
        <taxon>Pseudomonadota</taxon>
        <taxon>Gammaproteobacteria</taxon>
        <taxon>Cellvibrionales</taxon>
        <taxon>Cellvibrionaceae</taxon>
        <taxon>Pseudomaricurvus</taxon>
    </lineage>
</organism>
<dbReference type="InterPro" id="IPR032608">
    <property type="entry name" value="DUF4892"/>
</dbReference>
<protein>
    <submittedName>
        <fullName evidence="3">DUF4892 domain-containing protein</fullName>
    </submittedName>
</protein>
<evidence type="ECO:0000259" key="2">
    <source>
        <dbReference type="Pfam" id="PF00691"/>
    </source>
</evidence>